<keyword evidence="2" id="KW-1185">Reference proteome</keyword>
<evidence type="ECO:0000313" key="2">
    <source>
        <dbReference type="Proteomes" id="UP000271098"/>
    </source>
</evidence>
<dbReference type="EMBL" id="UYRT01079067">
    <property type="protein sequence ID" value="VDN19908.1"/>
    <property type="molecule type" value="Genomic_DNA"/>
</dbReference>
<dbReference type="AlphaFoldDB" id="A0A183DTU1"/>
<organism evidence="3">
    <name type="scientific">Gongylonema pulchrum</name>
    <dbReference type="NCBI Taxonomy" id="637853"/>
    <lineage>
        <taxon>Eukaryota</taxon>
        <taxon>Metazoa</taxon>
        <taxon>Ecdysozoa</taxon>
        <taxon>Nematoda</taxon>
        <taxon>Chromadorea</taxon>
        <taxon>Rhabditida</taxon>
        <taxon>Spirurina</taxon>
        <taxon>Spiruromorpha</taxon>
        <taxon>Spiruroidea</taxon>
        <taxon>Gongylonematidae</taxon>
        <taxon>Gongylonema</taxon>
    </lineage>
</organism>
<sequence length="170" mass="19156">MHDEVRRLYSTFLEPLAAAPVRVYFEKSPLLSFDNGLAGLVEEFYGDSKVHDFDLTLFDSEEDMNTKVIRAACFQASPDGRTIIKMMGKNMKNATGGAVGNIARRDIAPNWRTRFALATAFDSTFYWKPPSSVGETEAYFYETNIKDQATRSVVNLLHKITPLLAYLNTL</sequence>
<name>A0A183DTU1_9BILA</name>
<dbReference type="Proteomes" id="UP000271098">
    <property type="component" value="Unassembled WGS sequence"/>
</dbReference>
<evidence type="ECO:0000313" key="1">
    <source>
        <dbReference type="EMBL" id="VDN19908.1"/>
    </source>
</evidence>
<reference evidence="3" key="1">
    <citation type="submission" date="2016-06" db="UniProtKB">
        <authorList>
            <consortium name="WormBaseParasite"/>
        </authorList>
    </citation>
    <scope>IDENTIFICATION</scope>
</reference>
<accession>A0A183DTU1</accession>
<dbReference type="WBParaSite" id="GPUH_0001214601-mRNA-1">
    <property type="protein sequence ID" value="GPUH_0001214601-mRNA-1"/>
    <property type="gene ID" value="GPUH_0001214601"/>
</dbReference>
<protein>
    <submittedName>
        <fullName evidence="3">Sulfotransfer_1 domain-containing protein</fullName>
    </submittedName>
</protein>
<proteinExistence type="predicted"/>
<evidence type="ECO:0000313" key="3">
    <source>
        <dbReference type="WBParaSite" id="GPUH_0001214601-mRNA-1"/>
    </source>
</evidence>
<reference evidence="1 2" key="2">
    <citation type="submission" date="2018-11" db="EMBL/GenBank/DDBJ databases">
        <authorList>
            <consortium name="Pathogen Informatics"/>
        </authorList>
    </citation>
    <scope>NUCLEOTIDE SEQUENCE [LARGE SCALE GENOMIC DNA]</scope>
</reference>
<dbReference type="OrthoDB" id="5834349at2759"/>
<gene>
    <name evidence="1" type="ORF">GPUH_LOCUS12132</name>
</gene>